<dbReference type="InterPro" id="IPR012505">
    <property type="entry name" value="YbbR"/>
</dbReference>
<evidence type="ECO:0000313" key="3">
    <source>
        <dbReference type="Proteomes" id="UP000824063"/>
    </source>
</evidence>
<dbReference type="Pfam" id="PF07949">
    <property type="entry name" value="YbbR"/>
    <property type="match status" value="3"/>
</dbReference>
<dbReference type="Gene3D" id="2.170.120.30">
    <property type="match status" value="1"/>
</dbReference>
<name>A0A9D2F5Z4_9ENTE</name>
<dbReference type="Proteomes" id="UP000824063">
    <property type="component" value="Unassembled WGS sequence"/>
</dbReference>
<dbReference type="PANTHER" id="PTHR37804:SF1">
    <property type="entry name" value="CDAA REGULATORY PROTEIN CDAR"/>
    <property type="match status" value="1"/>
</dbReference>
<accession>A0A9D2F5Z4</accession>
<evidence type="ECO:0000313" key="2">
    <source>
        <dbReference type="EMBL" id="HIZ52583.1"/>
    </source>
</evidence>
<dbReference type="PANTHER" id="PTHR37804">
    <property type="entry name" value="CDAA REGULATORY PROTEIN CDAR"/>
    <property type="match status" value="1"/>
</dbReference>
<dbReference type="EMBL" id="DXBN01000032">
    <property type="protein sequence ID" value="HIZ52583.1"/>
    <property type="molecule type" value="Genomic_DNA"/>
</dbReference>
<comment type="caution">
    <text evidence="2">The sequence shown here is derived from an EMBL/GenBank/DDBJ whole genome shotgun (WGS) entry which is preliminary data.</text>
</comment>
<organism evidence="2 3">
    <name type="scientific">Candidatus Enterococcus avicola</name>
    <dbReference type="NCBI Taxonomy" id="2838561"/>
    <lineage>
        <taxon>Bacteria</taxon>
        <taxon>Bacillati</taxon>
        <taxon>Bacillota</taxon>
        <taxon>Bacilli</taxon>
        <taxon>Lactobacillales</taxon>
        <taxon>Enterococcaceae</taxon>
        <taxon>Enterococcus</taxon>
    </lineage>
</organism>
<gene>
    <name evidence="2" type="ORF">IAA20_01380</name>
</gene>
<evidence type="ECO:0008006" key="4">
    <source>
        <dbReference type="Google" id="ProtNLM"/>
    </source>
</evidence>
<sequence length="357" mass="39251">MFTRERVTNIMYALLSLTFSLILFFNTKSSTFTPGIIAPNRIEETIQSVNIQPIYDTNKYFIQGYEPTVTVRLSSLNRILLSGEVNEETRTFRVVADLSQLEEGTHVVPLKIQNLTSGLDASIEPTNITVTIERLETKTFPVEVNISNTNLAEGYLLAGTKVDPTEVQVTTGHESMLEIAKVVANLDSLEGVNKNLSKEIPIYAVDKDGEILSAILSKEKAVVTLEIKAPQKEVPLIFEQTGTMPQGISHFDIRLSQQTAVLIGSLDLLANYESLTVPIDISNIREKTERSITLSASEGVFVHPQQIMVTISPVPIVVEESSEDEKTSTSSTSAKPQQSSETSTTENIVENTSTTTN</sequence>
<dbReference type="AlphaFoldDB" id="A0A9D2F5Z4"/>
<evidence type="ECO:0000256" key="1">
    <source>
        <dbReference type="SAM" id="MobiDB-lite"/>
    </source>
</evidence>
<dbReference type="InterPro" id="IPR053154">
    <property type="entry name" value="c-di-AMP_regulator"/>
</dbReference>
<reference evidence="2" key="2">
    <citation type="submission" date="2021-04" db="EMBL/GenBank/DDBJ databases">
        <authorList>
            <person name="Gilroy R."/>
        </authorList>
    </citation>
    <scope>NUCLEOTIDE SEQUENCE</scope>
    <source>
        <strain evidence="2">CHK172-16539</strain>
    </source>
</reference>
<feature type="compositionally biased region" description="Polar residues" evidence="1">
    <location>
        <begin position="342"/>
        <end position="357"/>
    </location>
</feature>
<protein>
    <recommendedName>
        <fullName evidence="4">YbbR-like domain-containing protein</fullName>
    </recommendedName>
</protein>
<feature type="region of interest" description="Disordered" evidence="1">
    <location>
        <begin position="319"/>
        <end position="357"/>
    </location>
</feature>
<proteinExistence type="predicted"/>
<reference evidence="2" key="1">
    <citation type="journal article" date="2021" name="PeerJ">
        <title>Extensive microbial diversity within the chicken gut microbiome revealed by metagenomics and culture.</title>
        <authorList>
            <person name="Gilroy R."/>
            <person name="Ravi A."/>
            <person name="Getino M."/>
            <person name="Pursley I."/>
            <person name="Horton D.L."/>
            <person name="Alikhan N.F."/>
            <person name="Baker D."/>
            <person name="Gharbi K."/>
            <person name="Hall N."/>
            <person name="Watson M."/>
            <person name="Adriaenssens E.M."/>
            <person name="Foster-Nyarko E."/>
            <person name="Jarju S."/>
            <person name="Secka A."/>
            <person name="Antonio M."/>
            <person name="Oren A."/>
            <person name="Chaudhuri R.R."/>
            <person name="La Ragione R."/>
            <person name="Hildebrand F."/>
            <person name="Pallen M.J."/>
        </authorList>
    </citation>
    <scope>NUCLEOTIDE SEQUENCE</scope>
    <source>
        <strain evidence="2">CHK172-16539</strain>
    </source>
</reference>
<feature type="compositionally biased region" description="Low complexity" evidence="1">
    <location>
        <begin position="328"/>
        <end position="341"/>
    </location>
</feature>
<dbReference type="Gene3D" id="2.170.120.40">
    <property type="entry name" value="YbbR-like domain"/>
    <property type="match status" value="2"/>
</dbReference>